<reference evidence="1" key="1">
    <citation type="submission" date="2023-10" db="EMBL/GenBank/DDBJ databases">
        <title>Genome assembly of Pristionchus species.</title>
        <authorList>
            <person name="Yoshida K."/>
            <person name="Sommer R.J."/>
        </authorList>
    </citation>
    <scope>NUCLEOTIDE SEQUENCE</scope>
    <source>
        <strain evidence="1">RS0144</strain>
    </source>
</reference>
<name>A0AAV5TSL7_9BILA</name>
<protein>
    <submittedName>
        <fullName evidence="1">Uncharacterized protein</fullName>
    </submittedName>
</protein>
<feature type="non-terminal residue" evidence="1">
    <location>
        <position position="76"/>
    </location>
</feature>
<keyword evidence="2" id="KW-1185">Reference proteome</keyword>
<comment type="caution">
    <text evidence="1">The sequence shown here is derived from an EMBL/GenBank/DDBJ whole genome shotgun (WGS) entry which is preliminary data.</text>
</comment>
<dbReference type="Proteomes" id="UP001432027">
    <property type="component" value="Unassembled WGS sequence"/>
</dbReference>
<proteinExistence type="predicted"/>
<evidence type="ECO:0000313" key="1">
    <source>
        <dbReference type="EMBL" id="GMS96984.1"/>
    </source>
</evidence>
<dbReference type="EMBL" id="BTSX01000004">
    <property type="protein sequence ID" value="GMS96984.1"/>
    <property type="molecule type" value="Genomic_DNA"/>
</dbReference>
<sequence>VAAHVIRARDSATLAAGVGLDGLLDWMLTSSADLANQLALRLGEGLDLEQLLQVGKLTPPTTGGNGRVETARVRVK</sequence>
<gene>
    <name evidence="1" type="ORF">PENTCL1PPCAC_19159</name>
</gene>
<dbReference type="AlphaFoldDB" id="A0AAV5TSL7"/>
<accession>A0AAV5TSL7</accession>
<organism evidence="1 2">
    <name type="scientific">Pristionchus entomophagus</name>
    <dbReference type="NCBI Taxonomy" id="358040"/>
    <lineage>
        <taxon>Eukaryota</taxon>
        <taxon>Metazoa</taxon>
        <taxon>Ecdysozoa</taxon>
        <taxon>Nematoda</taxon>
        <taxon>Chromadorea</taxon>
        <taxon>Rhabditida</taxon>
        <taxon>Rhabditina</taxon>
        <taxon>Diplogasteromorpha</taxon>
        <taxon>Diplogasteroidea</taxon>
        <taxon>Neodiplogasteridae</taxon>
        <taxon>Pristionchus</taxon>
    </lineage>
</organism>
<feature type="non-terminal residue" evidence="1">
    <location>
        <position position="1"/>
    </location>
</feature>
<evidence type="ECO:0000313" key="2">
    <source>
        <dbReference type="Proteomes" id="UP001432027"/>
    </source>
</evidence>